<reference evidence="1" key="2">
    <citation type="journal article" date="2021" name="PeerJ">
        <title>Extensive microbial diversity within the chicken gut microbiome revealed by metagenomics and culture.</title>
        <authorList>
            <person name="Gilroy R."/>
            <person name="Ravi A."/>
            <person name="Getino M."/>
            <person name="Pursley I."/>
            <person name="Horton D.L."/>
            <person name="Alikhan N.F."/>
            <person name="Baker D."/>
            <person name="Gharbi K."/>
            <person name="Hall N."/>
            <person name="Watson M."/>
            <person name="Adriaenssens E.M."/>
            <person name="Foster-Nyarko E."/>
            <person name="Jarju S."/>
            <person name="Secka A."/>
            <person name="Antonio M."/>
            <person name="Oren A."/>
            <person name="Chaudhuri R.R."/>
            <person name="La Ragione R."/>
            <person name="Hildebrand F."/>
            <person name="Pallen M.J."/>
        </authorList>
    </citation>
    <scope>NUCLEOTIDE SEQUENCE</scope>
    <source>
        <strain evidence="1">CHK186-9395</strain>
    </source>
</reference>
<organism evidence="1 2">
    <name type="scientific">Candidatus Caccopulliclostridium gallistercoris</name>
    <dbReference type="NCBI Taxonomy" id="2840719"/>
    <lineage>
        <taxon>Bacteria</taxon>
        <taxon>Bacillati</taxon>
        <taxon>Bacillota</taxon>
        <taxon>Clostridia</taxon>
        <taxon>Candidatus Caccopulliclostridium</taxon>
    </lineage>
</organism>
<proteinExistence type="predicted"/>
<dbReference type="Proteomes" id="UP000886861">
    <property type="component" value="Unassembled WGS sequence"/>
</dbReference>
<reference evidence="1" key="1">
    <citation type="submission" date="2020-10" db="EMBL/GenBank/DDBJ databases">
        <authorList>
            <person name="Gilroy R."/>
        </authorList>
    </citation>
    <scope>NUCLEOTIDE SEQUENCE</scope>
    <source>
        <strain evidence="1">CHK186-9395</strain>
    </source>
</reference>
<gene>
    <name evidence="1" type="ORF">IAA62_02330</name>
</gene>
<evidence type="ECO:0000313" key="2">
    <source>
        <dbReference type="Proteomes" id="UP000886861"/>
    </source>
</evidence>
<comment type="caution">
    <text evidence="1">The sequence shown here is derived from an EMBL/GenBank/DDBJ whole genome shotgun (WGS) entry which is preliminary data.</text>
</comment>
<sequence length="60" mass="7477">MKMVFQEKLSYLINRLRRKLKVNIFPLNDDIYNYPIIEKQFDNVYSIRYRFNFSNANFAY</sequence>
<dbReference type="EMBL" id="DVOJ01000007">
    <property type="protein sequence ID" value="HIV01374.1"/>
    <property type="molecule type" value="Genomic_DNA"/>
</dbReference>
<protein>
    <submittedName>
        <fullName evidence="1">Uncharacterized protein</fullName>
    </submittedName>
</protein>
<dbReference type="AlphaFoldDB" id="A0A9D1SYL4"/>
<evidence type="ECO:0000313" key="1">
    <source>
        <dbReference type="EMBL" id="HIV01374.1"/>
    </source>
</evidence>
<name>A0A9D1SYL4_9FIRM</name>
<accession>A0A9D1SYL4</accession>